<dbReference type="PANTHER" id="PTHR47424">
    <property type="entry name" value="REGULATORY PROTEIN GAL4"/>
    <property type="match status" value="1"/>
</dbReference>
<dbReference type="RefSeq" id="XP_069203514.1">
    <property type="nucleotide sequence ID" value="XM_069347876.1"/>
</dbReference>
<keyword evidence="8" id="KW-1185">Reference proteome</keyword>
<comment type="caution">
    <text evidence="7">The sequence shown here is derived from an EMBL/GenBank/DDBJ whole genome shotgun (WGS) entry which is preliminary data.</text>
</comment>
<evidence type="ECO:0000256" key="1">
    <source>
        <dbReference type="ARBA" id="ARBA00023015"/>
    </source>
</evidence>
<gene>
    <name evidence="7" type="ORF">AAFC00_000931</name>
</gene>
<evidence type="ECO:0000256" key="4">
    <source>
        <dbReference type="ARBA" id="ARBA00023242"/>
    </source>
</evidence>
<organism evidence="7 8">
    <name type="scientific">Neodothiora populina</name>
    <dbReference type="NCBI Taxonomy" id="2781224"/>
    <lineage>
        <taxon>Eukaryota</taxon>
        <taxon>Fungi</taxon>
        <taxon>Dikarya</taxon>
        <taxon>Ascomycota</taxon>
        <taxon>Pezizomycotina</taxon>
        <taxon>Dothideomycetes</taxon>
        <taxon>Dothideomycetidae</taxon>
        <taxon>Dothideales</taxon>
        <taxon>Dothioraceae</taxon>
        <taxon>Neodothiora</taxon>
    </lineage>
</organism>
<evidence type="ECO:0000313" key="8">
    <source>
        <dbReference type="Proteomes" id="UP001562354"/>
    </source>
</evidence>
<evidence type="ECO:0000256" key="2">
    <source>
        <dbReference type="ARBA" id="ARBA00023125"/>
    </source>
</evidence>
<dbReference type="PANTHER" id="PTHR47424:SF3">
    <property type="entry name" value="REGULATORY PROTEIN GAL4"/>
    <property type="match status" value="1"/>
</dbReference>
<evidence type="ECO:0000256" key="3">
    <source>
        <dbReference type="ARBA" id="ARBA00023163"/>
    </source>
</evidence>
<dbReference type="CDD" id="cd12148">
    <property type="entry name" value="fungal_TF_MHR"/>
    <property type="match status" value="1"/>
</dbReference>
<dbReference type="InterPro" id="IPR051127">
    <property type="entry name" value="Fungal_SecMet_Regulators"/>
</dbReference>
<keyword evidence="1" id="KW-0805">Transcription regulation</keyword>
<protein>
    <recommendedName>
        <fullName evidence="6">Xylanolytic transcriptional activator regulatory domain-containing protein</fullName>
    </recommendedName>
</protein>
<keyword evidence="3" id="KW-0804">Transcription</keyword>
<dbReference type="Proteomes" id="UP001562354">
    <property type="component" value="Unassembled WGS sequence"/>
</dbReference>
<dbReference type="Pfam" id="PF04082">
    <property type="entry name" value="Fungal_trans"/>
    <property type="match status" value="1"/>
</dbReference>
<evidence type="ECO:0000256" key="5">
    <source>
        <dbReference type="SAM" id="MobiDB-lite"/>
    </source>
</evidence>
<name>A0ABR3PM97_9PEZI</name>
<dbReference type="InterPro" id="IPR007219">
    <property type="entry name" value="XnlR_reg_dom"/>
</dbReference>
<dbReference type="SMART" id="SM00906">
    <property type="entry name" value="Fungal_trans"/>
    <property type="match status" value="1"/>
</dbReference>
<dbReference type="EMBL" id="JBFMKM010000003">
    <property type="protein sequence ID" value="KAL1310665.1"/>
    <property type="molecule type" value="Genomic_DNA"/>
</dbReference>
<accession>A0ABR3PM97</accession>
<evidence type="ECO:0000259" key="6">
    <source>
        <dbReference type="SMART" id="SM00906"/>
    </source>
</evidence>
<evidence type="ECO:0000313" key="7">
    <source>
        <dbReference type="EMBL" id="KAL1310665.1"/>
    </source>
</evidence>
<feature type="region of interest" description="Disordered" evidence="5">
    <location>
        <begin position="1"/>
        <end position="42"/>
    </location>
</feature>
<feature type="compositionally biased region" description="Polar residues" evidence="5">
    <location>
        <begin position="17"/>
        <end position="34"/>
    </location>
</feature>
<sequence length="610" mass="68527">MPRRSTTRTIVPKTKSAETPRSTVFEDSSISKLSMTPDDPAANKKQQELRAGIAAFNSNTHAYQFYGPSSHFSFVQRLYQRIRRQNHQPLMLEVQQRVPDGLLQWGVDQQIFTHAGAEGHNRGNFTDGNMLPKELGEAFIASYFKIMHPQSPILIENEVIRMWQSFWTAPRPLNSSTTTAGKDRSVLYMVLAIGARLLDHSDGKTMDAWAEHFYNRTSGATDVFEDTSLVGTHLLLLKAIYAMQIGRPNWIYLYLGHAARCAMALGLHRSQVVSGSGVLLNRLRLTFWTIYYMERLVSMYLGRPSSLAEDQIDAPFPDDLPAGLDSCPTDYAYVRAMAIIGRVSVTVVTGNYSPKTARCVSELTRVNQLNSECIHALQDLKTNMPSFLHFFDENRPIGEEWQEVQRTNVGITYHITRILIFRPALIYVTFFDSLALAQASIGDRIDIKENMDLAVQSARSLINLTYTAFSVRCPSLRRDGNLVPFIVSACLTLLFEILDSEATPAHATEVFHMVDKGLQCLDKVDHIGSITGKNISLDVMRIAKDALLSTEAQSRLESNIVEDFAWLNNIEFEETSQDHAGTWMYNAMGMIPNADPNQTMFDVMGDGLCL</sequence>
<proteinExistence type="predicted"/>
<feature type="domain" description="Xylanolytic transcriptional activator regulatory" evidence="6">
    <location>
        <begin position="251"/>
        <end position="323"/>
    </location>
</feature>
<keyword evidence="4" id="KW-0539">Nucleus</keyword>
<keyword evidence="2" id="KW-0238">DNA-binding</keyword>
<reference evidence="7 8" key="1">
    <citation type="submission" date="2024-07" db="EMBL/GenBank/DDBJ databases">
        <title>Draft sequence of the Neodothiora populina.</title>
        <authorList>
            <person name="Drown D.D."/>
            <person name="Schuette U.S."/>
            <person name="Buechlein A.B."/>
            <person name="Rusch D.R."/>
            <person name="Winton L.W."/>
            <person name="Adams G.A."/>
        </authorList>
    </citation>
    <scope>NUCLEOTIDE SEQUENCE [LARGE SCALE GENOMIC DNA]</scope>
    <source>
        <strain evidence="7 8">CPC 39397</strain>
    </source>
</reference>
<dbReference type="GeneID" id="95974634"/>